<feature type="transmembrane region" description="Helical" evidence="6">
    <location>
        <begin position="310"/>
        <end position="339"/>
    </location>
</feature>
<dbReference type="AlphaFoldDB" id="A0A5M8ASW4"/>
<comment type="caution">
    <text evidence="7">The sequence shown here is derived from an EMBL/GenBank/DDBJ whole genome shotgun (WGS) entry which is preliminary data.</text>
</comment>
<comment type="similarity">
    <text evidence="2">Belongs to the autoinducer-2 exporter (AI-2E) (TC 2.A.86) family.</text>
</comment>
<feature type="transmembrane region" description="Helical" evidence="6">
    <location>
        <begin position="62"/>
        <end position="87"/>
    </location>
</feature>
<keyword evidence="5 6" id="KW-0472">Membrane</keyword>
<feature type="transmembrane region" description="Helical" evidence="6">
    <location>
        <begin position="14"/>
        <end position="47"/>
    </location>
</feature>
<dbReference type="Pfam" id="PF01594">
    <property type="entry name" value="AI-2E_transport"/>
    <property type="match status" value="1"/>
</dbReference>
<evidence type="ECO:0000256" key="6">
    <source>
        <dbReference type="SAM" id="Phobius"/>
    </source>
</evidence>
<evidence type="ECO:0000256" key="4">
    <source>
        <dbReference type="ARBA" id="ARBA00022989"/>
    </source>
</evidence>
<sequence>MNAPLLSHEAKRILLWVALGVALFATLLALAPVLSPFLFAFIFAYILNPGVDWLQRHKVPRVIAVSLMILLLIVVVVLLVLLVIAVLQREIPQLREQLPELLKKLNSVVAPRLSELGVRVRFDFPGLRRMMSERFAASPEDLLAVLLTYVRVSGTALITYGGLALLVPIVMFYLLMDWHMVMRRIEGLVPRRWVPKVRELTAETDALLSQYLRGQIVVMLILAALYSIGLTIAGFEIAIPIGVFTGLAVFIPYIGFGFGLALAIVAALLQFGNLYGLGAVALVYGIGQFVESFYLTPRLVGDRIGLHPLVVIFALLAFGQLFGFFGVLLALPTCAVLLVGARQLRRLYVTSDLYRK</sequence>
<dbReference type="EMBL" id="VWRN01000034">
    <property type="protein sequence ID" value="KAA6123884.1"/>
    <property type="molecule type" value="Genomic_DNA"/>
</dbReference>
<gene>
    <name evidence="7" type="ORF">F1599_13225</name>
</gene>
<evidence type="ECO:0000313" key="8">
    <source>
        <dbReference type="Proteomes" id="UP000324324"/>
    </source>
</evidence>
<reference evidence="7 8" key="1">
    <citation type="submission" date="2019-09" db="EMBL/GenBank/DDBJ databases">
        <title>Isolation of a novel species in the genus Cupriavidus from patients with sepsis using whole genome sequencing.</title>
        <authorList>
            <person name="Kweon O.J."/>
            <person name="Lee M.-K."/>
        </authorList>
    </citation>
    <scope>NUCLEOTIDE SEQUENCE [LARGE SCALE GENOMIC DNA]</scope>
    <source>
        <strain evidence="7 8">MKL-01</strain>
    </source>
</reference>
<evidence type="ECO:0000256" key="2">
    <source>
        <dbReference type="ARBA" id="ARBA00009773"/>
    </source>
</evidence>
<accession>A0A5M8ASW4</accession>
<feature type="transmembrane region" description="Helical" evidence="6">
    <location>
        <begin position="272"/>
        <end position="290"/>
    </location>
</feature>
<dbReference type="PANTHER" id="PTHR21716:SF64">
    <property type="entry name" value="AI-2 TRANSPORT PROTEIN TQSA"/>
    <property type="match status" value="1"/>
</dbReference>
<protein>
    <submittedName>
        <fullName evidence="7">AI-2E family transporter</fullName>
    </submittedName>
</protein>
<evidence type="ECO:0000256" key="5">
    <source>
        <dbReference type="ARBA" id="ARBA00023136"/>
    </source>
</evidence>
<dbReference type="GO" id="GO:0055085">
    <property type="term" value="P:transmembrane transport"/>
    <property type="evidence" value="ECO:0007669"/>
    <property type="project" value="TreeGrafter"/>
</dbReference>
<evidence type="ECO:0000313" key="7">
    <source>
        <dbReference type="EMBL" id="KAA6123884.1"/>
    </source>
</evidence>
<keyword evidence="8" id="KW-1185">Reference proteome</keyword>
<feature type="transmembrane region" description="Helical" evidence="6">
    <location>
        <begin position="216"/>
        <end position="235"/>
    </location>
</feature>
<proteinExistence type="inferred from homology"/>
<feature type="transmembrane region" description="Helical" evidence="6">
    <location>
        <begin position="241"/>
        <end position="265"/>
    </location>
</feature>
<comment type="subcellular location">
    <subcellularLocation>
        <location evidence="1">Membrane</location>
        <topology evidence="1">Multi-pass membrane protein</topology>
    </subcellularLocation>
</comment>
<evidence type="ECO:0000256" key="1">
    <source>
        <dbReference type="ARBA" id="ARBA00004141"/>
    </source>
</evidence>
<name>A0A5M8ASW4_9BURK</name>
<dbReference type="RefSeq" id="WP_149316688.1">
    <property type="nucleotide sequence ID" value="NZ_CP080293.1"/>
</dbReference>
<keyword evidence="3 6" id="KW-0812">Transmembrane</keyword>
<keyword evidence="4 6" id="KW-1133">Transmembrane helix</keyword>
<evidence type="ECO:0000256" key="3">
    <source>
        <dbReference type="ARBA" id="ARBA00022692"/>
    </source>
</evidence>
<organism evidence="7 8">
    <name type="scientific">Cupriavidus cauae</name>
    <dbReference type="NCBI Taxonomy" id="2608999"/>
    <lineage>
        <taxon>Bacteria</taxon>
        <taxon>Pseudomonadati</taxon>
        <taxon>Pseudomonadota</taxon>
        <taxon>Betaproteobacteria</taxon>
        <taxon>Burkholderiales</taxon>
        <taxon>Burkholderiaceae</taxon>
        <taxon>Cupriavidus</taxon>
    </lineage>
</organism>
<dbReference type="PANTHER" id="PTHR21716">
    <property type="entry name" value="TRANSMEMBRANE PROTEIN"/>
    <property type="match status" value="1"/>
</dbReference>
<dbReference type="InterPro" id="IPR002549">
    <property type="entry name" value="AI-2E-like"/>
</dbReference>
<dbReference type="Proteomes" id="UP000324324">
    <property type="component" value="Unassembled WGS sequence"/>
</dbReference>
<dbReference type="GO" id="GO:0016020">
    <property type="term" value="C:membrane"/>
    <property type="evidence" value="ECO:0007669"/>
    <property type="project" value="UniProtKB-SubCell"/>
</dbReference>
<feature type="transmembrane region" description="Helical" evidence="6">
    <location>
        <begin position="158"/>
        <end position="176"/>
    </location>
</feature>